<dbReference type="AlphaFoldDB" id="X0WHE9"/>
<comment type="caution">
    <text evidence="1">The sequence shown here is derived from an EMBL/GenBank/DDBJ whole genome shotgun (WGS) entry which is preliminary data.</text>
</comment>
<proteinExistence type="predicted"/>
<name>X0WHE9_9ZZZZ</name>
<organism evidence="1">
    <name type="scientific">marine sediment metagenome</name>
    <dbReference type="NCBI Taxonomy" id="412755"/>
    <lineage>
        <taxon>unclassified sequences</taxon>
        <taxon>metagenomes</taxon>
        <taxon>ecological metagenomes</taxon>
    </lineage>
</organism>
<evidence type="ECO:0000313" key="1">
    <source>
        <dbReference type="EMBL" id="GAG30384.1"/>
    </source>
</evidence>
<protein>
    <recommendedName>
        <fullName evidence="2">Disulfide reductase</fullName>
    </recommendedName>
</protein>
<feature type="non-terminal residue" evidence="1">
    <location>
        <position position="109"/>
    </location>
</feature>
<accession>X0WHE9</accession>
<sequence>MSRIGVFICHCGLNIAGTVDVKKVAKLLSNYSGVVCSTDYMYMCSDPGQDMIKKMVKEKKLDGVVVAACSPTMHETTFRNTIASVGLNPYKIEIANIREQCSWVHQDNK</sequence>
<reference evidence="1" key="1">
    <citation type="journal article" date="2014" name="Front. Microbiol.">
        <title>High frequency of phylogenetically diverse reductive dehalogenase-homologous genes in deep subseafloor sedimentary metagenomes.</title>
        <authorList>
            <person name="Kawai M."/>
            <person name="Futagami T."/>
            <person name="Toyoda A."/>
            <person name="Takaki Y."/>
            <person name="Nishi S."/>
            <person name="Hori S."/>
            <person name="Arai W."/>
            <person name="Tsubouchi T."/>
            <person name="Morono Y."/>
            <person name="Uchiyama I."/>
            <person name="Ito T."/>
            <person name="Fujiyama A."/>
            <person name="Inagaki F."/>
            <person name="Takami H."/>
        </authorList>
    </citation>
    <scope>NUCLEOTIDE SEQUENCE</scope>
    <source>
        <strain evidence="1">Expedition CK06-06</strain>
    </source>
</reference>
<dbReference type="EMBL" id="BARS01041263">
    <property type="protein sequence ID" value="GAG30384.1"/>
    <property type="molecule type" value="Genomic_DNA"/>
</dbReference>
<evidence type="ECO:0008006" key="2">
    <source>
        <dbReference type="Google" id="ProtNLM"/>
    </source>
</evidence>
<gene>
    <name evidence="1" type="ORF">S01H1_62783</name>
</gene>